<evidence type="ECO:0000313" key="3">
    <source>
        <dbReference type="Proteomes" id="UP000250235"/>
    </source>
</evidence>
<reference evidence="2 3" key="1">
    <citation type="journal article" date="2015" name="Proc. Natl. Acad. Sci. U.S.A.">
        <title>The resurrection genome of Boea hygrometrica: A blueprint for survival of dehydration.</title>
        <authorList>
            <person name="Xiao L."/>
            <person name="Yang G."/>
            <person name="Zhang L."/>
            <person name="Yang X."/>
            <person name="Zhao S."/>
            <person name="Ji Z."/>
            <person name="Zhou Q."/>
            <person name="Hu M."/>
            <person name="Wang Y."/>
            <person name="Chen M."/>
            <person name="Xu Y."/>
            <person name="Jin H."/>
            <person name="Xiao X."/>
            <person name="Hu G."/>
            <person name="Bao F."/>
            <person name="Hu Y."/>
            <person name="Wan P."/>
            <person name="Li L."/>
            <person name="Deng X."/>
            <person name="Kuang T."/>
            <person name="Xiang C."/>
            <person name="Zhu J.K."/>
            <person name="Oliver M.J."/>
            <person name="He Y."/>
        </authorList>
    </citation>
    <scope>NUCLEOTIDE SEQUENCE [LARGE SCALE GENOMIC DNA]</scope>
    <source>
        <strain evidence="3">cv. XS01</strain>
    </source>
</reference>
<sequence>MAASFYSNSVHVDFESILAMGEPGMVSMFQALIASGLQGFLGCPAVVYEDALVEFFANGTVRDGLVVSSVNGVVVEISEELFAETFDLPVVGLADVSEMPKDKIFDARSIVSLTGEPITVIDKSGAQEPADAPKVKKAPKKKVASRKRPADIPSDVPVVKKKRTSKKKSTLEIVVVAQEAIPILNVDATASSRPPISQDISAAFADFQATLSEQMFVSQSDFSYRLHKIEQSVCDSLRDQADIFRNLSQGARQEVHTLDDVQTIRFNDFRKHVLAQNASIFTGLADVRQEVQAVNAKVDIMASRLNAIQKDAEATKEALSHQLLEFQSQAQEIHNVIHAQLSELVDYIHRGSADKKGESGSRGLQQPANTQIEGSAVTPTFAQRVEIAQRRIVHTVLDVDANRALFERQDAAERDRERRRREASCRTLQEIALSIYSGISAVGVFVRVQQIDSSRAISRYRFEFQRVLLRSSKRQRFDKLERRRWSAQLLISRYYFVVEISRYIFEKSAVV</sequence>
<gene>
    <name evidence="2" type="ORF">F511_41358</name>
</gene>
<protein>
    <submittedName>
        <fullName evidence="2">ICln family transporter: chloride ion current inducer protein I(Cln)</fullName>
    </submittedName>
</protein>
<dbReference type="AlphaFoldDB" id="A0A2Z7DGH5"/>
<feature type="compositionally biased region" description="Polar residues" evidence="1">
    <location>
        <begin position="362"/>
        <end position="375"/>
    </location>
</feature>
<proteinExistence type="predicted"/>
<feature type="region of interest" description="Disordered" evidence="1">
    <location>
        <begin position="123"/>
        <end position="151"/>
    </location>
</feature>
<feature type="compositionally biased region" description="Basic residues" evidence="1">
    <location>
        <begin position="135"/>
        <end position="147"/>
    </location>
</feature>
<accession>A0A2Z7DGH5</accession>
<organism evidence="2 3">
    <name type="scientific">Dorcoceras hygrometricum</name>
    <dbReference type="NCBI Taxonomy" id="472368"/>
    <lineage>
        <taxon>Eukaryota</taxon>
        <taxon>Viridiplantae</taxon>
        <taxon>Streptophyta</taxon>
        <taxon>Embryophyta</taxon>
        <taxon>Tracheophyta</taxon>
        <taxon>Spermatophyta</taxon>
        <taxon>Magnoliopsida</taxon>
        <taxon>eudicotyledons</taxon>
        <taxon>Gunneridae</taxon>
        <taxon>Pentapetalae</taxon>
        <taxon>asterids</taxon>
        <taxon>lamiids</taxon>
        <taxon>Lamiales</taxon>
        <taxon>Gesneriaceae</taxon>
        <taxon>Didymocarpoideae</taxon>
        <taxon>Trichosporeae</taxon>
        <taxon>Loxocarpinae</taxon>
        <taxon>Dorcoceras</taxon>
    </lineage>
</organism>
<dbReference type="Proteomes" id="UP000250235">
    <property type="component" value="Unassembled WGS sequence"/>
</dbReference>
<dbReference type="EMBL" id="KQ987865">
    <property type="protein sequence ID" value="KZV56683.1"/>
    <property type="molecule type" value="Genomic_DNA"/>
</dbReference>
<evidence type="ECO:0000313" key="2">
    <source>
        <dbReference type="EMBL" id="KZV56683.1"/>
    </source>
</evidence>
<feature type="region of interest" description="Disordered" evidence="1">
    <location>
        <begin position="352"/>
        <end position="375"/>
    </location>
</feature>
<evidence type="ECO:0000256" key="1">
    <source>
        <dbReference type="SAM" id="MobiDB-lite"/>
    </source>
</evidence>
<name>A0A2Z7DGH5_9LAMI</name>
<keyword evidence="3" id="KW-1185">Reference proteome</keyword>